<dbReference type="NCBIfam" id="TIGR00014">
    <property type="entry name" value="arsC"/>
    <property type="match status" value="1"/>
</dbReference>
<evidence type="ECO:0000313" key="5">
    <source>
        <dbReference type="EMBL" id="SMR69319.1"/>
    </source>
</evidence>
<evidence type="ECO:0000256" key="1">
    <source>
        <dbReference type="ARBA" id="ARBA00007198"/>
    </source>
</evidence>
<dbReference type="EMBL" id="FXWV01000001">
    <property type="protein sequence ID" value="SMR69319.1"/>
    <property type="molecule type" value="Genomic_DNA"/>
</dbReference>
<evidence type="ECO:0000256" key="3">
    <source>
        <dbReference type="PROSITE-ProRule" id="PRU01282"/>
    </source>
</evidence>
<evidence type="ECO:0000313" key="6">
    <source>
        <dbReference type="Proteomes" id="UP001159257"/>
    </source>
</evidence>
<dbReference type="InterPro" id="IPR036249">
    <property type="entry name" value="Thioredoxin-like_sf"/>
</dbReference>
<organism evidence="5 6">
    <name type="scientific">Marinobacterium sediminicola</name>
    <dbReference type="NCBI Taxonomy" id="518898"/>
    <lineage>
        <taxon>Bacteria</taxon>
        <taxon>Pseudomonadati</taxon>
        <taxon>Pseudomonadota</taxon>
        <taxon>Gammaproteobacteria</taxon>
        <taxon>Oceanospirillales</taxon>
        <taxon>Oceanospirillaceae</taxon>
        <taxon>Marinobacterium</taxon>
    </lineage>
</organism>
<evidence type="ECO:0000256" key="2">
    <source>
        <dbReference type="ARBA" id="ARBA00023002"/>
    </source>
</evidence>
<dbReference type="EC" id="1.20.4.1" evidence="4"/>
<protein>
    <recommendedName>
        <fullName evidence="4">Arsenate reductase</fullName>
        <ecNumber evidence="4">1.20.4.1</ecNumber>
    </recommendedName>
</protein>
<evidence type="ECO:0000256" key="4">
    <source>
        <dbReference type="RuleBase" id="RU362029"/>
    </source>
</evidence>
<dbReference type="PROSITE" id="PS51353">
    <property type="entry name" value="ARSC"/>
    <property type="match status" value="1"/>
</dbReference>
<dbReference type="PANTHER" id="PTHR30041:SF4">
    <property type="entry name" value="ARSENATE REDUCTASE"/>
    <property type="match status" value="1"/>
</dbReference>
<name>A0ABY1RW46_9GAMM</name>
<dbReference type="RefSeq" id="WP_239042018.1">
    <property type="nucleotide sequence ID" value="NZ_BAAAEY010000002.1"/>
</dbReference>
<accession>A0ABY1RW46</accession>
<dbReference type="Gene3D" id="3.40.30.10">
    <property type="entry name" value="Glutaredoxin"/>
    <property type="match status" value="1"/>
</dbReference>
<reference evidence="5 6" key="1">
    <citation type="submission" date="2017-05" db="EMBL/GenBank/DDBJ databases">
        <authorList>
            <person name="Varghese N."/>
            <person name="Submissions S."/>
        </authorList>
    </citation>
    <scope>NUCLEOTIDE SEQUENCE [LARGE SCALE GENOMIC DNA]</scope>
    <source>
        <strain evidence="5 6">CGMCC 1.7287</strain>
    </source>
</reference>
<keyword evidence="2 4" id="KW-0560">Oxidoreductase</keyword>
<dbReference type="InterPro" id="IPR006660">
    <property type="entry name" value="Arsenate_reductase-like"/>
</dbReference>
<dbReference type="CDD" id="cd03034">
    <property type="entry name" value="ArsC_ArsC"/>
    <property type="match status" value="1"/>
</dbReference>
<dbReference type="PANTHER" id="PTHR30041">
    <property type="entry name" value="ARSENATE REDUCTASE"/>
    <property type="match status" value="1"/>
</dbReference>
<dbReference type="SUPFAM" id="SSF52833">
    <property type="entry name" value="Thioredoxin-like"/>
    <property type="match status" value="1"/>
</dbReference>
<dbReference type="InterPro" id="IPR006659">
    <property type="entry name" value="Arsenate_reductase"/>
</dbReference>
<comment type="similarity">
    <text evidence="1 3 4">Belongs to the ArsC family.</text>
</comment>
<gene>
    <name evidence="5" type="ORF">SAMN04487964_101219</name>
</gene>
<comment type="caution">
    <text evidence="5">The sequence shown here is derived from an EMBL/GenBank/DDBJ whole genome shotgun (WGS) entry which is preliminary data.</text>
</comment>
<proteinExistence type="inferred from homology"/>
<keyword evidence="6" id="KW-1185">Reference proteome</keyword>
<sequence length="116" mass="13093">MSITIYHNPRCSKSRETLKLLQERGIEPEIREYLKDVPSTEELKSVLSALGITARELLRSKEAEYKEAGLDDQSLSDEAVIKAMTEYPKLIERPIVINGDQARIGRPPESVLEILA</sequence>
<dbReference type="Proteomes" id="UP001159257">
    <property type="component" value="Unassembled WGS sequence"/>
</dbReference>
<comment type="catalytic activity">
    <reaction evidence="4">
        <text>[glutaredoxin]-dithiol + arsenate + glutathione + H(+) = glutathionyl-S-S-[glutaredoxin] + arsenite + H2O</text>
        <dbReference type="Rhea" id="RHEA:22016"/>
        <dbReference type="Rhea" id="RHEA-COMP:10729"/>
        <dbReference type="Rhea" id="RHEA-COMP:17668"/>
        <dbReference type="ChEBI" id="CHEBI:15377"/>
        <dbReference type="ChEBI" id="CHEBI:15378"/>
        <dbReference type="ChEBI" id="CHEBI:29242"/>
        <dbReference type="ChEBI" id="CHEBI:29950"/>
        <dbReference type="ChEBI" id="CHEBI:48597"/>
        <dbReference type="ChEBI" id="CHEBI:57925"/>
        <dbReference type="ChEBI" id="CHEBI:146199"/>
        <dbReference type="EC" id="1.20.4.1"/>
    </reaction>
</comment>
<dbReference type="Pfam" id="PF03960">
    <property type="entry name" value="ArsC"/>
    <property type="match status" value="1"/>
</dbReference>